<protein>
    <submittedName>
        <fullName evidence="1">Uncharacterized protein</fullName>
    </submittedName>
</protein>
<dbReference type="EMBL" id="BX284601">
    <property type="protein sequence ID" value="CCD67356.2"/>
    <property type="molecule type" value="Genomic_DNA"/>
</dbReference>
<sequence length="74" mass="8650">MLREEAQKQASMNAEMTTIVDSVFNNEAIVSRVLEKTSKNSISNLDLRVRLFSPEMFFSNIITSFFEMFEHRNK</sequence>
<dbReference type="KEGG" id="cel:CELE_K09H9.1"/>
<dbReference type="Proteomes" id="UP000001940">
    <property type="component" value="Chromosome I"/>
</dbReference>
<evidence type="ECO:0000313" key="3">
    <source>
        <dbReference type="WormBase" id="K09H9.1"/>
    </source>
</evidence>
<accession>A0A8S5HYL2</accession>
<evidence type="ECO:0000313" key="1">
    <source>
        <dbReference type="EMBL" id="CCD67356.2"/>
    </source>
</evidence>
<dbReference type="CTD" id="187238"/>
<dbReference type="AlphaFoldDB" id="A0A8S5HYL2"/>
<dbReference type="SMR" id="A0A8S5HYL2"/>
<gene>
    <name evidence="1" type="ORF">CELE_K09H9.1</name>
    <name evidence="1 3" type="ORF">K09H9.1</name>
</gene>
<evidence type="ECO:0000313" key="2">
    <source>
        <dbReference type="Proteomes" id="UP000001940"/>
    </source>
</evidence>
<dbReference type="GeneID" id="187238"/>
<organism evidence="1 2">
    <name type="scientific">Caenorhabditis elegans</name>
    <dbReference type="NCBI Taxonomy" id="6239"/>
    <lineage>
        <taxon>Eukaryota</taxon>
        <taxon>Metazoa</taxon>
        <taxon>Ecdysozoa</taxon>
        <taxon>Nematoda</taxon>
        <taxon>Chromadorea</taxon>
        <taxon>Rhabditida</taxon>
        <taxon>Rhabditina</taxon>
        <taxon>Rhabditomorpha</taxon>
        <taxon>Rhabditoidea</taxon>
        <taxon>Rhabditidae</taxon>
        <taxon>Peloderinae</taxon>
        <taxon>Caenorhabditis</taxon>
    </lineage>
</organism>
<reference evidence="1 2" key="1">
    <citation type="journal article" date="1998" name="Science">
        <title>Genome sequence of the nematode C. elegans: a platform for investigating biology.</title>
        <authorList>
            <consortium name="The C. elegans sequencing consortium"/>
            <person name="Sulson J.E."/>
            <person name="Waterston R."/>
        </authorList>
    </citation>
    <scope>NUCLEOTIDE SEQUENCE [LARGE SCALE GENOMIC DNA]</scope>
    <source>
        <strain evidence="1 2">Bristol N2</strain>
    </source>
</reference>
<dbReference type="AGR" id="WB:WBGene00019594"/>
<keyword evidence="2" id="KW-1185">Reference proteome</keyword>
<proteinExistence type="predicted"/>
<dbReference type="WormBase" id="K09H9.1">
    <property type="protein sequence ID" value="CE54375"/>
    <property type="gene ID" value="WBGene00019594"/>
</dbReference>
<name>A0A8S5HYL2_CAEEL</name>